<reference evidence="2" key="1">
    <citation type="journal article" date="2014" name="Proc. Natl. Acad. Sci. U.S.A.">
        <title>Extensive sampling of basidiomycete genomes demonstrates inadequacy of the white-rot/brown-rot paradigm for wood decay fungi.</title>
        <authorList>
            <person name="Riley R."/>
            <person name="Salamov A.A."/>
            <person name="Brown D.W."/>
            <person name="Nagy L.G."/>
            <person name="Floudas D."/>
            <person name="Held B.W."/>
            <person name="Levasseur A."/>
            <person name="Lombard V."/>
            <person name="Morin E."/>
            <person name="Otillar R."/>
            <person name="Lindquist E.A."/>
            <person name="Sun H."/>
            <person name="LaButti K.M."/>
            <person name="Schmutz J."/>
            <person name="Jabbour D."/>
            <person name="Luo H."/>
            <person name="Baker S.E."/>
            <person name="Pisabarro A.G."/>
            <person name="Walton J.D."/>
            <person name="Blanchette R.A."/>
            <person name="Henrissat B."/>
            <person name="Martin F."/>
            <person name="Cullen D."/>
            <person name="Hibbett D.S."/>
            <person name="Grigoriev I.V."/>
        </authorList>
    </citation>
    <scope>NUCLEOTIDE SEQUENCE [LARGE SCALE GENOMIC DNA]</scope>
    <source>
        <strain evidence="2">MUCL 33604</strain>
    </source>
</reference>
<accession>A0A067QN24</accession>
<gene>
    <name evidence="1" type="ORF">JAAARDRAFT_187409</name>
</gene>
<dbReference type="EMBL" id="KL197709">
    <property type="protein sequence ID" value="KDQ64026.1"/>
    <property type="molecule type" value="Genomic_DNA"/>
</dbReference>
<organism evidence="1 2">
    <name type="scientific">Jaapia argillacea MUCL 33604</name>
    <dbReference type="NCBI Taxonomy" id="933084"/>
    <lineage>
        <taxon>Eukaryota</taxon>
        <taxon>Fungi</taxon>
        <taxon>Dikarya</taxon>
        <taxon>Basidiomycota</taxon>
        <taxon>Agaricomycotina</taxon>
        <taxon>Agaricomycetes</taxon>
        <taxon>Agaricomycetidae</taxon>
        <taxon>Jaapiales</taxon>
        <taxon>Jaapiaceae</taxon>
        <taxon>Jaapia</taxon>
    </lineage>
</organism>
<name>A0A067QN24_9AGAM</name>
<dbReference type="HOGENOM" id="CLU_1057925_0_0_1"/>
<proteinExistence type="predicted"/>
<dbReference type="Proteomes" id="UP000027265">
    <property type="component" value="Unassembled WGS sequence"/>
</dbReference>
<sequence length="263" mass="29656">MRPLCIKILEKIIPPTEGDHLKTLAIQTYILLHLNGCLDEEIRACWVLGMQLELTLGNVVWGTACQGGLPQSKPSPVFDQVYAFFFSYDTPSDLDVPISWESISSVLSIESFTRPDSIQYLQLLFWWDQPNLRDSVYELMMATGMSEVSMDWVIAGRVPDFLWWNGSHPLLGQNAFPWELELMGFDVESQSDYLAEQLQYDSILARAYRRLGLPPSSATHLRPSQLLSRASAISIPPISPKMTDGTTTNALCKIMKLQLENIA</sequence>
<evidence type="ECO:0000313" key="1">
    <source>
        <dbReference type="EMBL" id="KDQ64026.1"/>
    </source>
</evidence>
<protein>
    <submittedName>
        <fullName evidence="1">Uncharacterized protein</fullName>
    </submittedName>
</protein>
<keyword evidence="2" id="KW-1185">Reference proteome</keyword>
<evidence type="ECO:0000313" key="2">
    <source>
        <dbReference type="Proteomes" id="UP000027265"/>
    </source>
</evidence>
<dbReference type="InParanoid" id="A0A067QN24"/>
<dbReference type="AlphaFoldDB" id="A0A067QN24"/>